<evidence type="ECO:0000313" key="2">
    <source>
        <dbReference type="Proteomes" id="UP000000763"/>
    </source>
</evidence>
<proteinExistence type="predicted"/>
<protein>
    <submittedName>
        <fullName evidence="1">Uncharacterized protein</fullName>
    </submittedName>
</protein>
<reference evidence="2" key="1">
    <citation type="journal article" date="2005" name="Nature">
        <title>The map-based sequence of the rice genome.</title>
        <authorList>
            <consortium name="International rice genome sequencing project (IRGSP)"/>
            <person name="Matsumoto T."/>
            <person name="Wu J."/>
            <person name="Kanamori H."/>
            <person name="Katayose Y."/>
            <person name="Fujisawa M."/>
            <person name="Namiki N."/>
            <person name="Mizuno H."/>
            <person name="Yamamoto K."/>
            <person name="Antonio B.A."/>
            <person name="Baba T."/>
            <person name="Sakata K."/>
            <person name="Nagamura Y."/>
            <person name="Aoki H."/>
            <person name="Arikawa K."/>
            <person name="Arita K."/>
            <person name="Bito T."/>
            <person name="Chiden Y."/>
            <person name="Fujitsuka N."/>
            <person name="Fukunaka R."/>
            <person name="Hamada M."/>
            <person name="Harada C."/>
            <person name="Hayashi A."/>
            <person name="Hijishita S."/>
            <person name="Honda M."/>
            <person name="Hosokawa S."/>
            <person name="Ichikawa Y."/>
            <person name="Idonuma A."/>
            <person name="Iijima M."/>
            <person name="Ikeda M."/>
            <person name="Ikeno M."/>
            <person name="Ito K."/>
            <person name="Ito S."/>
            <person name="Ito T."/>
            <person name="Ito Y."/>
            <person name="Ito Y."/>
            <person name="Iwabuchi A."/>
            <person name="Kamiya K."/>
            <person name="Karasawa W."/>
            <person name="Kurita K."/>
            <person name="Katagiri S."/>
            <person name="Kikuta A."/>
            <person name="Kobayashi H."/>
            <person name="Kobayashi N."/>
            <person name="Machita K."/>
            <person name="Maehara T."/>
            <person name="Masukawa M."/>
            <person name="Mizubayashi T."/>
            <person name="Mukai Y."/>
            <person name="Nagasaki H."/>
            <person name="Nagata Y."/>
            <person name="Naito S."/>
            <person name="Nakashima M."/>
            <person name="Nakama Y."/>
            <person name="Nakamichi Y."/>
            <person name="Nakamura M."/>
            <person name="Meguro A."/>
            <person name="Negishi M."/>
            <person name="Ohta I."/>
            <person name="Ohta T."/>
            <person name="Okamoto M."/>
            <person name="Ono N."/>
            <person name="Saji S."/>
            <person name="Sakaguchi M."/>
            <person name="Sakai K."/>
            <person name="Shibata M."/>
            <person name="Shimokawa T."/>
            <person name="Song J."/>
            <person name="Takazaki Y."/>
            <person name="Terasawa K."/>
            <person name="Tsugane M."/>
            <person name="Tsuji K."/>
            <person name="Ueda S."/>
            <person name="Waki K."/>
            <person name="Yamagata H."/>
            <person name="Yamamoto M."/>
            <person name="Yamamoto S."/>
            <person name="Yamane H."/>
            <person name="Yoshiki S."/>
            <person name="Yoshihara R."/>
            <person name="Yukawa K."/>
            <person name="Zhong H."/>
            <person name="Yano M."/>
            <person name="Yuan Q."/>
            <person name="Ouyang S."/>
            <person name="Liu J."/>
            <person name="Jones K.M."/>
            <person name="Gansberger K."/>
            <person name="Moffat K."/>
            <person name="Hill J."/>
            <person name="Bera J."/>
            <person name="Fadrosh D."/>
            <person name="Jin S."/>
            <person name="Johri S."/>
            <person name="Kim M."/>
            <person name="Overton L."/>
            <person name="Reardon M."/>
            <person name="Tsitrin T."/>
            <person name="Vuong H."/>
            <person name="Weaver B."/>
            <person name="Ciecko A."/>
            <person name="Tallon L."/>
            <person name="Jackson J."/>
            <person name="Pai G."/>
            <person name="Aken S.V."/>
            <person name="Utterback T."/>
            <person name="Reidmuller S."/>
            <person name="Feldblyum T."/>
            <person name="Hsiao J."/>
            <person name="Zismann V."/>
            <person name="Iobst S."/>
            <person name="de Vazeille A.R."/>
            <person name="Buell C.R."/>
            <person name="Ying K."/>
            <person name="Li Y."/>
            <person name="Lu T."/>
            <person name="Huang Y."/>
            <person name="Zhao Q."/>
            <person name="Feng Q."/>
            <person name="Zhang L."/>
            <person name="Zhu J."/>
            <person name="Weng Q."/>
            <person name="Mu J."/>
            <person name="Lu Y."/>
            <person name="Fan D."/>
            <person name="Liu Y."/>
            <person name="Guan J."/>
            <person name="Zhang Y."/>
            <person name="Yu S."/>
            <person name="Liu X."/>
            <person name="Zhang Y."/>
            <person name="Hong G."/>
            <person name="Han B."/>
            <person name="Choisne N."/>
            <person name="Demange N."/>
            <person name="Orjeda G."/>
            <person name="Samain S."/>
            <person name="Cattolico L."/>
            <person name="Pelletier E."/>
            <person name="Couloux A."/>
            <person name="Segurens B."/>
            <person name="Wincker P."/>
            <person name="D'Hont A."/>
            <person name="Scarpelli C."/>
            <person name="Weissenbach J."/>
            <person name="Salanoubat M."/>
            <person name="Quetier F."/>
            <person name="Yu Y."/>
            <person name="Kim H.R."/>
            <person name="Rambo T."/>
            <person name="Currie J."/>
            <person name="Collura K."/>
            <person name="Luo M."/>
            <person name="Yang T."/>
            <person name="Ammiraju J.S.S."/>
            <person name="Engler F."/>
            <person name="Soderlund C."/>
            <person name="Wing R.A."/>
            <person name="Palmer L.E."/>
            <person name="de la Bastide M."/>
            <person name="Spiegel L."/>
            <person name="Nascimento L."/>
            <person name="Zutavern T."/>
            <person name="O'Shaughnessy A."/>
            <person name="Dike S."/>
            <person name="Dedhia N."/>
            <person name="Preston R."/>
            <person name="Balija V."/>
            <person name="McCombie W.R."/>
            <person name="Chow T."/>
            <person name="Chen H."/>
            <person name="Chung M."/>
            <person name="Chen C."/>
            <person name="Shaw J."/>
            <person name="Wu H."/>
            <person name="Hsiao K."/>
            <person name="Chao Y."/>
            <person name="Chu M."/>
            <person name="Cheng C."/>
            <person name="Hour A."/>
            <person name="Lee P."/>
            <person name="Lin S."/>
            <person name="Lin Y."/>
            <person name="Liou J."/>
            <person name="Liu S."/>
            <person name="Hsing Y."/>
            <person name="Raghuvanshi S."/>
            <person name="Mohanty A."/>
            <person name="Bharti A.K."/>
            <person name="Gaur A."/>
            <person name="Gupta V."/>
            <person name="Kumar D."/>
            <person name="Ravi V."/>
            <person name="Vij S."/>
            <person name="Kapur A."/>
            <person name="Khurana P."/>
            <person name="Khurana P."/>
            <person name="Khurana J.P."/>
            <person name="Tyagi A.K."/>
            <person name="Gaikwad K."/>
            <person name="Singh A."/>
            <person name="Dalal V."/>
            <person name="Srivastava S."/>
            <person name="Dixit A."/>
            <person name="Pal A.K."/>
            <person name="Ghazi I.A."/>
            <person name="Yadav M."/>
            <person name="Pandit A."/>
            <person name="Bhargava A."/>
            <person name="Sureshbabu K."/>
            <person name="Batra K."/>
            <person name="Sharma T.R."/>
            <person name="Mohapatra T."/>
            <person name="Singh N.K."/>
            <person name="Messing J."/>
            <person name="Nelson A.B."/>
            <person name="Fuks G."/>
            <person name="Kavchok S."/>
            <person name="Keizer G."/>
            <person name="Linton E."/>
            <person name="Llaca V."/>
            <person name="Song R."/>
            <person name="Tanyolac B."/>
            <person name="Young S."/>
            <person name="Ho-Il K."/>
            <person name="Hahn J.H."/>
            <person name="Sangsakoo G."/>
            <person name="Vanavichit A."/>
            <person name="de Mattos Luiz.A.T."/>
            <person name="Zimmer P.D."/>
            <person name="Malone G."/>
            <person name="Dellagostin O."/>
            <person name="de Oliveira A.C."/>
            <person name="Bevan M."/>
            <person name="Bancroft I."/>
            <person name="Minx P."/>
            <person name="Cordum H."/>
            <person name="Wilson R."/>
            <person name="Cheng Z."/>
            <person name="Jin W."/>
            <person name="Jiang J."/>
            <person name="Leong S.A."/>
            <person name="Iwama H."/>
            <person name="Gojobori T."/>
            <person name="Itoh T."/>
            <person name="Niimura Y."/>
            <person name="Fujii Y."/>
            <person name="Habara T."/>
            <person name="Sakai H."/>
            <person name="Sato Y."/>
            <person name="Wilson G."/>
            <person name="Kumar K."/>
            <person name="McCouch S."/>
            <person name="Juretic N."/>
            <person name="Hoen D."/>
            <person name="Wright S."/>
            <person name="Bruskiewich R."/>
            <person name="Bureau T."/>
            <person name="Miyao A."/>
            <person name="Hirochika H."/>
            <person name="Nishikawa T."/>
            <person name="Kadowaki K."/>
            <person name="Sugiura M."/>
            <person name="Burr B."/>
            <person name="Sasaki T."/>
        </authorList>
    </citation>
    <scope>NUCLEOTIDE SEQUENCE [LARGE SCALE GENOMIC DNA]</scope>
    <source>
        <strain evidence="2">cv. Nipponbare</strain>
    </source>
</reference>
<sequence length="326" mass="36505">MKVTLERIPLSQSGALINNGYIERNKFLRKLKMPLKIQIFICETLEQEQASGAAAGTIWDAACSSGQDLASGDSAPETVVNVPRRTNPAPILPLDEKYPVLTVKGRPICFMKKDLVELDGLVVQVFSLACSHRLAKQGLQHDQAEESIQHIVVTCVLYRQGLEKHDVLLPANHDVVRTCPRLFVYEFEEVMPSVYDDVLMVYANNSNQHQHQDILPDNMVTAVAGEDRRCDLPQLLFILGTFKNWITPSRTTSWESAHTPKKIDYMSRTTRVTPSMDSAHTLPAAAYAKKMRVYAAKVRDEDEGPCLDLPRGSREITVNVIGHVRV</sequence>
<organism evidence="1 2">
    <name type="scientific">Oryza sativa subsp. japonica</name>
    <name type="common">Rice</name>
    <dbReference type="NCBI Taxonomy" id="39947"/>
    <lineage>
        <taxon>Eukaryota</taxon>
        <taxon>Viridiplantae</taxon>
        <taxon>Streptophyta</taxon>
        <taxon>Embryophyta</taxon>
        <taxon>Tracheophyta</taxon>
        <taxon>Spermatophyta</taxon>
        <taxon>Magnoliopsida</taxon>
        <taxon>Liliopsida</taxon>
        <taxon>Poales</taxon>
        <taxon>Poaceae</taxon>
        <taxon>BOP clade</taxon>
        <taxon>Oryzoideae</taxon>
        <taxon>Oryzeae</taxon>
        <taxon>Oryzinae</taxon>
        <taxon>Oryza</taxon>
        <taxon>Oryza sativa</taxon>
    </lineage>
</organism>
<evidence type="ECO:0000313" key="1">
    <source>
        <dbReference type="EMBL" id="BAD36370.1"/>
    </source>
</evidence>
<reference evidence="2" key="2">
    <citation type="journal article" date="2008" name="Nucleic Acids Res.">
        <title>The rice annotation project database (RAP-DB): 2008 update.</title>
        <authorList>
            <consortium name="The rice annotation project (RAP)"/>
        </authorList>
    </citation>
    <scope>GENOME REANNOTATION</scope>
    <source>
        <strain evidence="2">cv. Nipponbare</strain>
    </source>
</reference>
<dbReference type="EMBL" id="AP005767">
    <property type="protein sequence ID" value="BAD36370.1"/>
    <property type="molecule type" value="Genomic_DNA"/>
</dbReference>
<dbReference type="Proteomes" id="UP000000763">
    <property type="component" value="Chromosome 9"/>
</dbReference>
<accession>Q69M68</accession>
<dbReference type="AlphaFoldDB" id="Q69M68"/>
<gene>
    <name evidence="1" type="primary">OSJNBa0035G04.16</name>
</gene>
<name>Q69M68_ORYSJ</name>